<evidence type="ECO:0000313" key="1">
    <source>
        <dbReference type="EMBL" id="GIY17555.1"/>
    </source>
</evidence>
<accession>A0AAV4RBF9</accession>
<sequence>MLRQPVYCSLSPTRHFTRIPPDASVSHCDEFAIQKSQPTAMFSGLSLDRFAIALLQREQKEHSNPCQIGRSLSPSPLDSTSYRVTGAHYQTIFCLLVRSQTSGKY</sequence>
<evidence type="ECO:0000313" key="2">
    <source>
        <dbReference type="Proteomes" id="UP001054945"/>
    </source>
</evidence>
<protein>
    <submittedName>
        <fullName evidence="1">Uncharacterized protein</fullName>
    </submittedName>
</protein>
<dbReference type="EMBL" id="BPLR01007524">
    <property type="protein sequence ID" value="GIY17555.1"/>
    <property type="molecule type" value="Genomic_DNA"/>
</dbReference>
<keyword evidence="2" id="KW-1185">Reference proteome</keyword>
<reference evidence="1 2" key="1">
    <citation type="submission" date="2021-06" db="EMBL/GenBank/DDBJ databases">
        <title>Caerostris extrusa draft genome.</title>
        <authorList>
            <person name="Kono N."/>
            <person name="Arakawa K."/>
        </authorList>
    </citation>
    <scope>NUCLEOTIDE SEQUENCE [LARGE SCALE GENOMIC DNA]</scope>
</reference>
<dbReference type="Proteomes" id="UP001054945">
    <property type="component" value="Unassembled WGS sequence"/>
</dbReference>
<organism evidence="1 2">
    <name type="scientific">Caerostris extrusa</name>
    <name type="common">Bark spider</name>
    <name type="synonym">Caerostris bankana</name>
    <dbReference type="NCBI Taxonomy" id="172846"/>
    <lineage>
        <taxon>Eukaryota</taxon>
        <taxon>Metazoa</taxon>
        <taxon>Ecdysozoa</taxon>
        <taxon>Arthropoda</taxon>
        <taxon>Chelicerata</taxon>
        <taxon>Arachnida</taxon>
        <taxon>Araneae</taxon>
        <taxon>Araneomorphae</taxon>
        <taxon>Entelegynae</taxon>
        <taxon>Araneoidea</taxon>
        <taxon>Araneidae</taxon>
        <taxon>Caerostris</taxon>
    </lineage>
</organism>
<name>A0AAV4RBF9_CAEEX</name>
<dbReference type="AlphaFoldDB" id="A0AAV4RBF9"/>
<proteinExistence type="predicted"/>
<comment type="caution">
    <text evidence="1">The sequence shown here is derived from an EMBL/GenBank/DDBJ whole genome shotgun (WGS) entry which is preliminary data.</text>
</comment>
<gene>
    <name evidence="1" type="ORF">CEXT_397291</name>
</gene>